<evidence type="ECO:0008006" key="2">
    <source>
        <dbReference type="Google" id="ProtNLM"/>
    </source>
</evidence>
<sequence>METVIDIQPESKTFIAPLIFISLIENAFKHGISPTEPSFIRIVLNEKPNLIYCEITNSNFPKNKMDKSGSGIGLEQVSKRLELLYPNHYKWEKYLSADGKEYISKLYLTPTNNRL</sequence>
<protein>
    <recommendedName>
        <fullName evidence="2">Sensor histidine kinase NatK C-terminal domain-containing protein</fullName>
    </recommendedName>
</protein>
<reference evidence="1" key="1">
    <citation type="submission" date="2019-08" db="EMBL/GenBank/DDBJ databases">
        <authorList>
            <person name="Kucharzyk K."/>
            <person name="Murdoch R.W."/>
            <person name="Higgins S."/>
            <person name="Loffler F."/>
        </authorList>
    </citation>
    <scope>NUCLEOTIDE SEQUENCE</scope>
</reference>
<dbReference type="PANTHER" id="PTHR34220">
    <property type="entry name" value="SENSOR HISTIDINE KINASE YPDA"/>
    <property type="match status" value="1"/>
</dbReference>
<dbReference type="InterPro" id="IPR050640">
    <property type="entry name" value="Bact_2-comp_sensor_kinase"/>
</dbReference>
<organism evidence="1">
    <name type="scientific">bioreactor metagenome</name>
    <dbReference type="NCBI Taxonomy" id="1076179"/>
    <lineage>
        <taxon>unclassified sequences</taxon>
        <taxon>metagenomes</taxon>
        <taxon>ecological metagenomes</taxon>
    </lineage>
</organism>
<name>A0A645H1W9_9ZZZZ</name>
<dbReference type="SUPFAM" id="SSF55874">
    <property type="entry name" value="ATPase domain of HSP90 chaperone/DNA topoisomerase II/histidine kinase"/>
    <property type="match status" value="1"/>
</dbReference>
<dbReference type="PANTHER" id="PTHR34220:SF7">
    <property type="entry name" value="SENSOR HISTIDINE KINASE YPDA"/>
    <property type="match status" value="1"/>
</dbReference>
<proteinExistence type="predicted"/>
<gene>
    <name evidence="1" type="ORF">SDC9_180481</name>
</gene>
<comment type="caution">
    <text evidence="1">The sequence shown here is derived from an EMBL/GenBank/DDBJ whole genome shotgun (WGS) entry which is preliminary data.</text>
</comment>
<dbReference type="AlphaFoldDB" id="A0A645H1W9"/>
<dbReference type="EMBL" id="VSSQ01085291">
    <property type="protein sequence ID" value="MPN32998.1"/>
    <property type="molecule type" value="Genomic_DNA"/>
</dbReference>
<evidence type="ECO:0000313" key="1">
    <source>
        <dbReference type="EMBL" id="MPN32998.1"/>
    </source>
</evidence>
<accession>A0A645H1W9</accession>
<dbReference type="InterPro" id="IPR036890">
    <property type="entry name" value="HATPase_C_sf"/>
</dbReference>
<dbReference type="Gene3D" id="3.30.565.10">
    <property type="entry name" value="Histidine kinase-like ATPase, C-terminal domain"/>
    <property type="match status" value="1"/>
</dbReference>